<organism evidence="2 3">
    <name type="scientific">Pectobacterium phage Q19</name>
    <dbReference type="NCBI Taxonomy" id="2500576"/>
    <lineage>
        <taxon>Viruses</taxon>
        <taxon>Duplodnaviria</taxon>
        <taxon>Heunggongvirae</taxon>
        <taxon>Uroviricota</taxon>
        <taxon>Caudoviricetes</taxon>
        <taxon>Autographivirales</taxon>
        <taxon>Autotranscriptaviridae</taxon>
        <taxon>Studiervirinae</taxon>
        <taxon>Maklayavirus</taxon>
        <taxon>Maklayavirus Q19</taxon>
    </lineage>
</organism>
<gene>
    <name evidence="2" type="ORF">Q19_12</name>
</gene>
<name>A0A679A2W1_9CAUD</name>
<sequence>MRLHYNSSNGIFSVRRQDRSTQSASEKHAKLPLIGNVVTLSPRVHLLVTRGEFIEATKGTRPNLEAVVTRFPTIRLVFKRLKEVVKNG</sequence>
<evidence type="ECO:0000256" key="1">
    <source>
        <dbReference type="SAM" id="MobiDB-lite"/>
    </source>
</evidence>
<feature type="region of interest" description="Disordered" evidence="1">
    <location>
        <begin position="1"/>
        <end position="27"/>
    </location>
</feature>
<feature type="compositionally biased region" description="Basic and acidic residues" evidence="1">
    <location>
        <begin position="15"/>
        <end position="27"/>
    </location>
</feature>
<evidence type="ECO:0000313" key="3">
    <source>
        <dbReference type="Proteomes" id="UP000434467"/>
    </source>
</evidence>
<dbReference type="EMBL" id="MK290739">
    <property type="protein sequence ID" value="AZV02345.1"/>
    <property type="molecule type" value="Genomic_DNA"/>
</dbReference>
<reference evidence="2" key="1">
    <citation type="submission" date="2018-12" db="EMBL/GenBank/DDBJ databases">
        <authorList>
            <person name="Shneider M.M."/>
            <person name="Kabanova A.P."/>
            <person name="Korzhenkov A.A."/>
            <person name="Toschakov S.V."/>
            <person name="Miroshnikov K.A."/>
        </authorList>
    </citation>
    <scope>NUCLEOTIDE SEQUENCE [LARGE SCALE GENOMIC DNA]</scope>
</reference>
<dbReference type="Proteomes" id="UP000434467">
    <property type="component" value="Segment"/>
</dbReference>
<evidence type="ECO:0000313" key="2">
    <source>
        <dbReference type="EMBL" id="AZV02345.1"/>
    </source>
</evidence>
<accession>A0A679A2W1</accession>
<feature type="compositionally biased region" description="Polar residues" evidence="1">
    <location>
        <begin position="1"/>
        <end position="11"/>
    </location>
</feature>
<dbReference type="Pfam" id="PF06726">
    <property type="entry name" value="BC10"/>
    <property type="match status" value="1"/>
</dbReference>
<proteinExistence type="predicted"/>
<protein>
    <submittedName>
        <fullName evidence="2">Uncharacterized protein</fullName>
    </submittedName>
</protein>
<keyword evidence="3" id="KW-1185">Reference proteome</keyword>